<evidence type="ECO:0000313" key="2">
    <source>
        <dbReference type="Proteomes" id="UP000092612"/>
    </source>
</evidence>
<dbReference type="OrthoDB" id="1202966at2"/>
<organism evidence="1 2">
    <name type="scientific">Polaribacter reichenbachii</name>
    <dbReference type="NCBI Taxonomy" id="996801"/>
    <lineage>
        <taxon>Bacteria</taxon>
        <taxon>Pseudomonadati</taxon>
        <taxon>Bacteroidota</taxon>
        <taxon>Flavobacteriia</taxon>
        <taxon>Flavobacteriales</taxon>
        <taxon>Flavobacteriaceae</taxon>
    </lineage>
</organism>
<dbReference type="EMBL" id="LSFL01000013">
    <property type="protein sequence ID" value="OBY66602.1"/>
    <property type="molecule type" value="Genomic_DNA"/>
</dbReference>
<protein>
    <recommendedName>
        <fullName evidence="3">CopG family transcriptional regulator</fullName>
    </recommendedName>
</protein>
<accession>A0A1B8U436</accession>
<evidence type="ECO:0000313" key="1">
    <source>
        <dbReference type="EMBL" id="OBY66602.1"/>
    </source>
</evidence>
<name>A0A1B8U436_9FLAO</name>
<sequence>MSTLEIRNEILEIIKNEDESSLKKLYQIIKNYKHQKQLDKMIEEGEEDIENGDLYNTSEVEKMLNSWVNNE</sequence>
<comment type="caution">
    <text evidence="1">The sequence shown here is derived from an EMBL/GenBank/DDBJ whole genome shotgun (WGS) entry which is preliminary data.</text>
</comment>
<dbReference type="RefSeq" id="WP_068359268.1">
    <property type="nucleotide sequence ID" value="NZ_CP019337.1"/>
</dbReference>
<reference evidence="2" key="1">
    <citation type="submission" date="2016-02" db="EMBL/GenBank/DDBJ databases">
        <title>Paenibacillus sp. LPB0068, isolated from Crassostrea gigas.</title>
        <authorList>
            <person name="Shin S.-K."/>
            <person name="Yi H."/>
        </authorList>
    </citation>
    <scope>NUCLEOTIDE SEQUENCE [LARGE SCALE GENOMIC DNA]</scope>
    <source>
        <strain evidence="2">KCTC 23969</strain>
    </source>
</reference>
<gene>
    <name evidence="1" type="ORF">LPB301_06285</name>
</gene>
<evidence type="ECO:0008006" key="3">
    <source>
        <dbReference type="Google" id="ProtNLM"/>
    </source>
</evidence>
<dbReference type="AlphaFoldDB" id="A0A1B8U436"/>
<dbReference type="STRING" id="996801.BW723_17065"/>
<dbReference type="KEGG" id="prn:BW723_17065"/>
<proteinExistence type="predicted"/>
<keyword evidence="2" id="KW-1185">Reference proteome</keyword>
<dbReference type="Proteomes" id="UP000092612">
    <property type="component" value="Unassembled WGS sequence"/>
</dbReference>